<comment type="similarity">
    <text evidence="5">Belongs to the Prp family.</text>
</comment>
<dbReference type="Gene3D" id="3.30.70.1490">
    <property type="entry name" value="Cysteine protease Prp"/>
    <property type="match status" value="1"/>
</dbReference>
<dbReference type="GO" id="GO:0008234">
    <property type="term" value="F:cysteine-type peptidase activity"/>
    <property type="evidence" value="ECO:0007669"/>
    <property type="project" value="UniProtKB-KW"/>
</dbReference>
<dbReference type="CDD" id="cd16332">
    <property type="entry name" value="Prp-like"/>
    <property type="match status" value="1"/>
</dbReference>
<evidence type="ECO:0000256" key="6">
    <source>
        <dbReference type="ARBA" id="ARBA00044538"/>
    </source>
</evidence>
<sequence length="110" mass="12030">MIRFNLKRDSDNRIISFSLSGHAESGPYGYDLVCAGVSAVSIGTVNAIESLCDVHLIVDMEDEGGYLSCTVPARLNQRTDENIQLLLQGMEVSISSIAEEYGKHIQITHT</sequence>
<dbReference type="Proteomes" id="UP000035996">
    <property type="component" value="Unassembled WGS sequence"/>
</dbReference>
<dbReference type="InterPro" id="IPR036764">
    <property type="entry name" value="Peptidase_Prp_sf"/>
</dbReference>
<dbReference type="OrthoDB" id="48998at2"/>
<evidence type="ECO:0000256" key="1">
    <source>
        <dbReference type="ARBA" id="ARBA00022517"/>
    </source>
</evidence>
<dbReference type="InterPro" id="IPR007422">
    <property type="entry name" value="Peptidase_Prp"/>
</dbReference>
<dbReference type="PATRIC" id="fig|157733.3.peg.1471"/>
<evidence type="ECO:0000256" key="5">
    <source>
        <dbReference type="ARBA" id="ARBA00044503"/>
    </source>
</evidence>
<keyword evidence="4" id="KW-0788">Thiol protease</keyword>
<evidence type="ECO:0000313" key="8">
    <source>
        <dbReference type="Proteomes" id="UP000035996"/>
    </source>
</evidence>
<dbReference type="Pfam" id="PF04327">
    <property type="entry name" value="Peptidase_Prp"/>
    <property type="match status" value="1"/>
</dbReference>
<name>A0A0J6CMS6_9BACL</name>
<dbReference type="GO" id="GO:0042254">
    <property type="term" value="P:ribosome biogenesis"/>
    <property type="evidence" value="ECO:0007669"/>
    <property type="project" value="UniProtKB-KW"/>
</dbReference>
<evidence type="ECO:0000313" key="7">
    <source>
        <dbReference type="EMBL" id="KMM37521.1"/>
    </source>
</evidence>
<keyword evidence="1" id="KW-0690">Ribosome biogenesis</keyword>
<reference evidence="7" key="1">
    <citation type="submission" date="2015-06" db="EMBL/GenBank/DDBJ databases">
        <authorList>
            <person name="Liu B."/>
            <person name="Wang J."/>
            <person name="Zhu Y."/>
            <person name="Liu G."/>
            <person name="Chen Q."/>
            <person name="Zheng C."/>
            <person name="Che J."/>
            <person name="Ge C."/>
            <person name="Shi H."/>
            <person name="Pan Z."/>
            <person name="Liu X."/>
        </authorList>
    </citation>
    <scope>NUCLEOTIDE SEQUENCE [LARGE SCALE GENOMIC DNA]</scope>
    <source>
        <strain evidence="7">DSM 16346</strain>
    </source>
</reference>
<dbReference type="PANTHER" id="PTHR39178">
    <property type="entry name" value="HYPOTHETICAL RIBOSOME-ASSOCIATED PROTEIN"/>
    <property type="match status" value="1"/>
</dbReference>
<evidence type="ECO:0000256" key="3">
    <source>
        <dbReference type="ARBA" id="ARBA00022801"/>
    </source>
</evidence>
<dbReference type="STRING" id="157733.AB986_16900"/>
<dbReference type="EMBL" id="LELK01000004">
    <property type="protein sequence ID" value="KMM37521.1"/>
    <property type="molecule type" value="Genomic_DNA"/>
</dbReference>
<evidence type="ECO:0000256" key="4">
    <source>
        <dbReference type="ARBA" id="ARBA00022807"/>
    </source>
</evidence>
<comment type="caution">
    <text evidence="7">The sequence shown here is derived from an EMBL/GenBank/DDBJ whole genome shotgun (WGS) entry which is preliminary data.</text>
</comment>
<accession>A0A0J6CMS6</accession>
<keyword evidence="3" id="KW-0378">Hydrolase</keyword>
<dbReference type="GO" id="GO:0006508">
    <property type="term" value="P:proteolysis"/>
    <property type="evidence" value="ECO:0007669"/>
    <property type="project" value="UniProtKB-KW"/>
</dbReference>
<dbReference type="NCBIfam" id="NF011126">
    <property type="entry name" value="PRK14553.1-6"/>
    <property type="match status" value="1"/>
</dbReference>
<evidence type="ECO:0000256" key="2">
    <source>
        <dbReference type="ARBA" id="ARBA00022670"/>
    </source>
</evidence>
<keyword evidence="2" id="KW-0645">Protease</keyword>
<keyword evidence="8" id="KW-1185">Reference proteome</keyword>
<gene>
    <name evidence="7" type="ORF">AB986_16900</name>
</gene>
<dbReference type="PANTHER" id="PTHR39178:SF1">
    <property type="entry name" value="RIBOSOMAL-PROCESSING CYSTEINE PROTEASE PRP"/>
    <property type="match status" value="1"/>
</dbReference>
<proteinExistence type="inferred from homology"/>
<organism evidence="7 8">
    <name type="scientific">Guptibacillus hwajinpoensis</name>
    <dbReference type="NCBI Taxonomy" id="208199"/>
    <lineage>
        <taxon>Bacteria</taxon>
        <taxon>Bacillati</taxon>
        <taxon>Bacillota</taxon>
        <taxon>Bacilli</taxon>
        <taxon>Bacillales</taxon>
        <taxon>Guptibacillaceae</taxon>
        <taxon>Guptibacillus</taxon>
    </lineage>
</organism>
<dbReference type="AlphaFoldDB" id="A0A0J6CMS6"/>
<dbReference type="SUPFAM" id="SSF118010">
    <property type="entry name" value="TM1457-like"/>
    <property type="match status" value="1"/>
</dbReference>
<protein>
    <recommendedName>
        <fullName evidence="6">Ribosomal processing cysteine protease Prp</fullName>
    </recommendedName>
</protein>
<dbReference type="RefSeq" id="WP_048312608.1">
    <property type="nucleotide sequence ID" value="NZ_CP119526.1"/>
</dbReference>